<reference evidence="1 2" key="1">
    <citation type="journal article" date="2015" name="Genome Announc.">
        <title>Expanding the biotechnology potential of lactobacilli through comparative genomics of 213 strains and associated genera.</title>
        <authorList>
            <person name="Sun Z."/>
            <person name="Harris H.M."/>
            <person name="McCann A."/>
            <person name="Guo C."/>
            <person name="Argimon S."/>
            <person name="Zhang W."/>
            <person name="Yang X."/>
            <person name="Jeffery I.B."/>
            <person name="Cooney J.C."/>
            <person name="Kagawa T.F."/>
            <person name="Liu W."/>
            <person name="Song Y."/>
            <person name="Salvetti E."/>
            <person name="Wrobel A."/>
            <person name="Rasinkangas P."/>
            <person name="Parkhill J."/>
            <person name="Rea M.C."/>
            <person name="O'Sullivan O."/>
            <person name="Ritari J."/>
            <person name="Douillard F.P."/>
            <person name="Paul Ross R."/>
            <person name="Yang R."/>
            <person name="Briner A.E."/>
            <person name="Felis G.E."/>
            <person name="de Vos W.M."/>
            <person name="Barrangou R."/>
            <person name="Klaenhammer T.R."/>
            <person name="Caufield P.W."/>
            <person name="Cui Y."/>
            <person name="Zhang H."/>
            <person name="O'Toole P.W."/>
        </authorList>
    </citation>
    <scope>NUCLEOTIDE SEQUENCE [LARGE SCALE GENOMIC DNA]</scope>
    <source>
        <strain evidence="1 2">DSM 20014</strain>
    </source>
</reference>
<dbReference type="Proteomes" id="UP000051673">
    <property type="component" value="Unassembled WGS sequence"/>
</dbReference>
<dbReference type="STRING" id="1620.IV67_GL001255"/>
<sequence>MPSFNAQTERVTLSTGLAVNRIFEANGYETELVFAYEFPNLRLQLHAGRVPFVRWWSVFDEIQSVNFKAGTPLTLNNVVVPEQTEPFINPNDAYFYRQGQLVKHVKLEKNTIVSEIDYFDAKRNCIRDVYDDRGFVSTRLWLNASGQQMKKSWLDPSGQIVMTMLASGAITIMSAFEQNFKHSQYDDLQAVVLEKMLTHFSGTMPILLMEQAVPHFKNLFKTLTPAVTQMIVLMPGEVSEPIVAAPTSLQNRYIVFGTEAAKQQYLTQFQQLPEHSHVISAYPSQLMLGTSSEQAQSNVVIRYGALDQQVAKRLANALCEQLFDDDDLHFQVLVNATEKAHVQFKLWVYERIQQEYGVYFTDSDFQEFEKTRNLAPQASKADVMDFLDEQYGRDQREPISEAKQQQIINAYQARERFEFESALSSDAQQALVQGARLFIDLNPVPDERLQIVALSTGIPQIAFGTSDFIKPEINGFTLTDVDELPQMITYFVNSLQHWNRALIENVKQIQLHSETSLIHAWEALFNYGK</sequence>
<name>A0A0R2JFV3_9LACO</name>
<keyword evidence="2" id="KW-1185">Reference proteome</keyword>
<dbReference type="EMBL" id="JQCD01000031">
    <property type="protein sequence ID" value="KRN76203.1"/>
    <property type="molecule type" value="Genomic_DNA"/>
</dbReference>
<evidence type="ECO:0000313" key="1">
    <source>
        <dbReference type="EMBL" id="KRN76203.1"/>
    </source>
</evidence>
<evidence type="ECO:0000313" key="2">
    <source>
        <dbReference type="Proteomes" id="UP000051673"/>
    </source>
</evidence>
<dbReference type="Pfam" id="PF16993">
    <property type="entry name" value="Asp1"/>
    <property type="match status" value="1"/>
</dbReference>
<accession>A0A0R2JFV3</accession>
<evidence type="ECO:0008006" key="3">
    <source>
        <dbReference type="Google" id="ProtNLM"/>
    </source>
</evidence>
<dbReference type="InterPro" id="IPR022372">
    <property type="entry name" value="Accessory_SS_Asp1"/>
</dbReference>
<dbReference type="PATRIC" id="fig|1620.3.peg.1269"/>
<proteinExistence type="predicted"/>
<dbReference type="NCBIfam" id="TIGR03713">
    <property type="entry name" value="acc_sec_asp1"/>
    <property type="match status" value="1"/>
</dbReference>
<dbReference type="AlphaFoldDB" id="A0A0R2JFV3"/>
<protein>
    <recommendedName>
        <fullName evidence="3">Accessory Sec system protein Asp1</fullName>
    </recommendedName>
</protein>
<comment type="caution">
    <text evidence="1">The sequence shown here is derived from an EMBL/GenBank/DDBJ whole genome shotgun (WGS) entry which is preliminary data.</text>
</comment>
<organism evidence="1 2">
    <name type="scientific">Weissella minor</name>
    <dbReference type="NCBI Taxonomy" id="1620"/>
    <lineage>
        <taxon>Bacteria</taxon>
        <taxon>Bacillati</taxon>
        <taxon>Bacillota</taxon>
        <taxon>Bacilli</taxon>
        <taxon>Lactobacillales</taxon>
        <taxon>Lactobacillaceae</taxon>
        <taxon>Weissella</taxon>
    </lineage>
</organism>
<dbReference type="GO" id="GO:0015031">
    <property type="term" value="P:protein transport"/>
    <property type="evidence" value="ECO:0007669"/>
    <property type="project" value="InterPro"/>
</dbReference>
<gene>
    <name evidence="1" type="ORF">IV67_GL001255</name>
</gene>